<protein>
    <recommendedName>
        <fullName evidence="6">Heat shock protein 70</fullName>
    </recommendedName>
</protein>
<gene>
    <name evidence="4" type="ORF">PENTCL1PPCAC_21109</name>
</gene>
<evidence type="ECO:0008006" key="6">
    <source>
        <dbReference type="Google" id="ProtNLM"/>
    </source>
</evidence>
<evidence type="ECO:0000256" key="1">
    <source>
        <dbReference type="ARBA" id="ARBA00007381"/>
    </source>
</evidence>
<reference evidence="4" key="1">
    <citation type="submission" date="2023-10" db="EMBL/GenBank/DDBJ databases">
        <title>Genome assembly of Pristionchus species.</title>
        <authorList>
            <person name="Yoshida K."/>
            <person name="Sommer R.J."/>
        </authorList>
    </citation>
    <scope>NUCLEOTIDE SEQUENCE</scope>
    <source>
        <strain evidence="4">RS0144</strain>
    </source>
</reference>
<keyword evidence="5" id="KW-1185">Reference proteome</keyword>
<dbReference type="AlphaFoldDB" id="A0AAV5TY84"/>
<feature type="non-terminal residue" evidence="4">
    <location>
        <position position="1"/>
    </location>
</feature>
<dbReference type="GO" id="GO:0140662">
    <property type="term" value="F:ATP-dependent protein folding chaperone"/>
    <property type="evidence" value="ECO:0007669"/>
    <property type="project" value="InterPro"/>
</dbReference>
<evidence type="ECO:0000256" key="2">
    <source>
        <dbReference type="ARBA" id="ARBA00022741"/>
    </source>
</evidence>
<comment type="similarity">
    <text evidence="1">Belongs to the heat shock protein 70 family.</text>
</comment>
<dbReference type="FunFam" id="3.30.30.30:FF:000001">
    <property type="entry name" value="heat shock 70 kDa protein-like"/>
    <property type="match status" value="1"/>
</dbReference>
<dbReference type="SUPFAM" id="SSF53067">
    <property type="entry name" value="Actin-like ATPase domain"/>
    <property type="match status" value="1"/>
</dbReference>
<evidence type="ECO:0000313" key="4">
    <source>
        <dbReference type="EMBL" id="GMS98934.1"/>
    </source>
</evidence>
<proteinExistence type="inferred from homology"/>
<evidence type="ECO:0000313" key="5">
    <source>
        <dbReference type="Proteomes" id="UP001432027"/>
    </source>
</evidence>
<dbReference type="Pfam" id="PF00012">
    <property type="entry name" value="HSP70"/>
    <property type="match status" value="1"/>
</dbReference>
<feature type="non-terminal residue" evidence="4">
    <location>
        <position position="106"/>
    </location>
</feature>
<keyword evidence="3" id="KW-0067">ATP-binding</keyword>
<dbReference type="EMBL" id="BTSX01000005">
    <property type="protein sequence ID" value="GMS98934.1"/>
    <property type="molecule type" value="Genomic_DNA"/>
</dbReference>
<dbReference type="InterPro" id="IPR013126">
    <property type="entry name" value="Hsp_70_fam"/>
</dbReference>
<sequence>LIGRKFDDYVVQSNTKHWPFEVIPNDSGKPAVQIEFKGEKQSFTPEEISALIIMKLKLQQSAESFLGGPVTDAVISVPAYFNEAQRQAIKDAGTITGLNSIRVVNE</sequence>
<dbReference type="Proteomes" id="UP001432027">
    <property type="component" value="Unassembled WGS sequence"/>
</dbReference>
<name>A0AAV5TY84_9BILA</name>
<keyword evidence="2" id="KW-0547">Nucleotide-binding</keyword>
<dbReference type="InterPro" id="IPR043129">
    <property type="entry name" value="ATPase_NBD"/>
</dbReference>
<dbReference type="PANTHER" id="PTHR19375">
    <property type="entry name" value="HEAT SHOCK PROTEIN 70KDA"/>
    <property type="match status" value="1"/>
</dbReference>
<comment type="caution">
    <text evidence="4">The sequence shown here is derived from an EMBL/GenBank/DDBJ whole genome shotgun (WGS) entry which is preliminary data.</text>
</comment>
<dbReference type="GO" id="GO:0006950">
    <property type="term" value="P:response to stress"/>
    <property type="evidence" value="ECO:0007669"/>
    <property type="project" value="UniProtKB-ARBA"/>
</dbReference>
<organism evidence="4 5">
    <name type="scientific">Pristionchus entomophagus</name>
    <dbReference type="NCBI Taxonomy" id="358040"/>
    <lineage>
        <taxon>Eukaryota</taxon>
        <taxon>Metazoa</taxon>
        <taxon>Ecdysozoa</taxon>
        <taxon>Nematoda</taxon>
        <taxon>Chromadorea</taxon>
        <taxon>Rhabditida</taxon>
        <taxon>Rhabditina</taxon>
        <taxon>Diplogasteromorpha</taxon>
        <taxon>Diplogasteroidea</taxon>
        <taxon>Neodiplogasteridae</taxon>
        <taxon>Pristionchus</taxon>
    </lineage>
</organism>
<dbReference type="Gene3D" id="3.30.420.40">
    <property type="match status" value="1"/>
</dbReference>
<dbReference type="FunFam" id="3.30.420.40:FF:000028">
    <property type="entry name" value="heat shock 70 kDa protein-like"/>
    <property type="match status" value="1"/>
</dbReference>
<dbReference type="GO" id="GO:0005524">
    <property type="term" value="F:ATP binding"/>
    <property type="evidence" value="ECO:0007669"/>
    <property type="project" value="UniProtKB-KW"/>
</dbReference>
<evidence type="ECO:0000256" key="3">
    <source>
        <dbReference type="ARBA" id="ARBA00022840"/>
    </source>
</evidence>
<accession>A0AAV5TY84</accession>